<reference evidence="3 4" key="1">
    <citation type="submission" date="2015-03" db="EMBL/GenBank/DDBJ databases">
        <title>Genome Sequence of Kiloniella spongiae MEBiC09566, isolated from a marine sponge.</title>
        <authorList>
            <person name="Shao Z."/>
            <person name="Wang L."/>
            <person name="Li X."/>
        </authorList>
    </citation>
    <scope>NUCLEOTIDE SEQUENCE [LARGE SCALE GENOMIC DNA]</scope>
    <source>
        <strain evidence="3 4">MEBiC09566</strain>
    </source>
</reference>
<dbReference type="InterPro" id="IPR051534">
    <property type="entry name" value="CBASS_pafABC_assoc_protein"/>
</dbReference>
<evidence type="ECO:0000259" key="1">
    <source>
        <dbReference type="Pfam" id="PF08279"/>
    </source>
</evidence>
<dbReference type="OrthoDB" id="9807255at2"/>
<dbReference type="Gene3D" id="1.10.10.10">
    <property type="entry name" value="Winged helix-like DNA-binding domain superfamily/Winged helix DNA-binding domain"/>
    <property type="match status" value="1"/>
</dbReference>
<dbReference type="Pfam" id="PF08279">
    <property type="entry name" value="HTH_11"/>
    <property type="match status" value="1"/>
</dbReference>
<dbReference type="InterPro" id="IPR013196">
    <property type="entry name" value="HTH_11"/>
</dbReference>
<evidence type="ECO:0000259" key="2">
    <source>
        <dbReference type="Pfam" id="PF13280"/>
    </source>
</evidence>
<evidence type="ECO:0000313" key="3">
    <source>
        <dbReference type="EMBL" id="KLN61029.1"/>
    </source>
</evidence>
<dbReference type="PANTHER" id="PTHR34580:SF3">
    <property type="entry name" value="PROTEIN PAFB"/>
    <property type="match status" value="1"/>
</dbReference>
<dbReference type="AlphaFoldDB" id="A0A0H2MET9"/>
<dbReference type="PATRIC" id="fig|1489064.4.peg.3289"/>
<keyword evidence="4" id="KW-1185">Reference proteome</keyword>
<dbReference type="PANTHER" id="PTHR34580">
    <property type="match status" value="1"/>
</dbReference>
<feature type="domain" description="Helix-turn-helix type 11" evidence="1">
    <location>
        <begin position="6"/>
        <end position="59"/>
    </location>
</feature>
<gene>
    <name evidence="3" type="ORF">WH96_09985</name>
</gene>
<feature type="domain" description="WYL" evidence="2">
    <location>
        <begin position="139"/>
        <end position="202"/>
    </location>
</feature>
<dbReference type="GO" id="GO:0003677">
    <property type="term" value="F:DNA binding"/>
    <property type="evidence" value="ECO:0007669"/>
    <property type="project" value="UniProtKB-KW"/>
</dbReference>
<dbReference type="InterPro" id="IPR026881">
    <property type="entry name" value="WYL_dom"/>
</dbReference>
<dbReference type="SUPFAM" id="SSF46785">
    <property type="entry name" value="Winged helix' DNA-binding domain"/>
    <property type="match status" value="1"/>
</dbReference>
<keyword evidence="3" id="KW-0238">DNA-binding</keyword>
<dbReference type="Proteomes" id="UP000035444">
    <property type="component" value="Unassembled WGS sequence"/>
</dbReference>
<evidence type="ECO:0000313" key="4">
    <source>
        <dbReference type="Proteomes" id="UP000035444"/>
    </source>
</evidence>
<dbReference type="InterPro" id="IPR036388">
    <property type="entry name" value="WH-like_DNA-bd_sf"/>
</dbReference>
<dbReference type="Pfam" id="PF13280">
    <property type="entry name" value="WYL"/>
    <property type="match status" value="1"/>
</dbReference>
<dbReference type="EMBL" id="LAQL01000006">
    <property type="protein sequence ID" value="KLN61029.1"/>
    <property type="molecule type" value="Genomic_DNA"/>
</dbReference>
<protein>
    <submittedName>
        <fullName evidence="3">DNA-binding protein</fullName>
    </submittedName>
</protein>
<dbReference type="STRING" id="1489064.WH96_09985"/>
<dbReference type="PROSITE" id="PS52050">
    <property type="entry name" value="WYL"/>
    <property type="match status" value="1"/>
</dbReference>
<name>A0A0H2MET9_9PROT</name>
<organism evidence="3 4">
    <name type="scientific">Kiloniella spongiae</name>
    <dbReference type="NCBI Taxonomy" id="1489064"/>
    <lineage>
        <taxon>Bacteria</taxon>
        <taxon>Pseudomonadati</taxon>
        <taxon>Pseudomonadota</taxon>
        <taxon>Alphaproteobacteria</taxon>
        <taxon>Rhodospirillales</taxon>
        <taxon>Kiloniellaceae</taxon>
        <taxon>Kiloniella</taxon>
    </lineage>
</organism>
<proteinExistence type="predicted"/>
<sequence>MSRAERLLSLIEEFRRHRRPVSGNDLAQALGISIRTLYRDIASLRALGAGIEGEPGVGYVLRPGFLLPPVMFTAEEVDALVLGSLWVADKAEAPLAEAARKAMARLTAVMPIELVDRVEAQYAVVGQGEPPHQETIDMTVVRQTIQNERKLLVHYRDGAGKSSERVIWPFFLIYFNGGRLISAWCELRDDIRHFRTDRIESLCEIPTRYPRRRHDLIKLWREAESCENSPK</sequence>
<dbReference type="InterPro" id="IPR036390">
    <property type="entry name" value="WH_DNA-bd_sf"/>
</dbReference>
<comment type="caution">
    <text evidence="3">The sequence shown here is derived from an EMBL/GenBank/DDBJ whole genome shotgun (WGS) entry which is preliminary data.</text>
</comment>
<accession>A0A0H2MET9</accession>